<dbReference type="AlphaFoldDB" id="A0A7C3WHL7"/>
<reference evidence="3" key="1">
    <citation type="journal article" date="2020" name="mSystems">
        <title>Genome- and Community-Level Interaction Insights into Carbon Utilization and Element Cycling Functions of Hydrothermarchaeota in Hydrothermal Sediment.</title>
        <authorList>
            <person name="Zhou Z."/>
            <person name="Liu Y."/>
            <person name="Xu W."/>
            <person name="Pan J."/>
            <person name="Luo Z.H."/>
            <person name="Li M."/>
        </authorList>
    </citation>
    <scope>NUCLEOTIDE SEQUENCE [LARGE SCALE GENOMIC DNA]</scope>
    <source>
        <strain evidence="3">SpSt-776</strain>
    </source>
</reference>
<accession>A0A7C3WHL7</accession>
<dbReference type="GO" id="GO:0016831">
    <property type="term" value="F:carboxy-lyase activity"/>
    <property type="evidence" value="ECO:0007669"/>
    <property type="project" value="InterPro"/>
</dbReference>
<dbReference type="InterPro" id="IPR045869">
    <property type="entry name" value="Arna-like_SDR_e"/>
</dbReference>
<dbReference type="CDD" id="cd05257">
    <property type="entry name" value="Arna_like_SDR_e"/>
    <property type="match status" value="1"/>
</dbReference>
<dbReference type="InterPro" id="IPR036291">
    <property type="entry name" value="NAD(P)-bd_dom_sf"/>
</dbReference>
<sequence length="346" mass="39741">MKILILGVNGFIGNALVRRILATRDWEVYGMDLYSNKIAECLDNPRFHFLEGDIAINKEWIEYHIKKCDVVLPLVAIATPMAYVKKPLTVFELDFEENLRIVRQCVKYGTRIVFPSTSEVYGMCTDEEFCEDTSPLVLGPIHKQRWIYACSKQLLDRVIWAYGEAGQLRFTLFRPFNWIGPKLDDLDAAKEGSSRVVTQFILNLLQREPIRLVDGGSQKRCFTYVEDGIDCLMTIIENPQGVADGQIFNIGNPANEASVRELAYLLRELFREHPEHRHDGTYSEIIETTAEDYYGRGYQDILTRKPSIAKARRLLGWEPKTDLRTSLKYTLDAFLEEARNLSAPTD</sequence>
<dbReference type="NCBIfam" id="NF008872">
    <property type="entry name" value="PRK11908.1"/>
    <property type="match status" value="1"/>
</dbReference>
<feature type="domain" description="NAD-dependent epimerase/dehydratase" evidence="2">
    <location>
        <begin position="3"/>
        <end position="251"/>
    </location>
</feature>
<gene>
    <name evidence="3" type="ORF">ENV62_06305</name>
</gene>
<dbReference type="SUPFAM" id="SSF51735">
    <property type="entry name" value="NAD(P)-binding Rossmann-fold domains"/>
    <property type="match status" value="1"/>
</dbReference>
<name>A0A7C3WHL7_9BACT</name>
<evidence type="ECO:0000256" key="1">
    <source>
        <dbReference type="ARBA" id="ARBA00023027"/>
    </source>
</evidence>
<dbReference type="InterPro" id="IPR001509">
    <property type="entry name" value="Epimerase_deHydtase"/>
</dbReference>
<organism evidence="3">
    <name type="scientific">Desulfobacca acetoxidans</name>
    <dbReference type="NCBI Taxonomy" id="60893"/>
    <lineage>
        <taxon>Bacteria</taxon>
        <taxon>Pseudomonadati</taxon>
        <taxon>Thermodesulfobacteriota</taxon>
        <taxon>Desulfobaccia</taxon>
        <taxon>Desulfobaccales</taxon>
        <taxon>Desulfobaccaceae</taxon>
        <taxon>Desulfobacca</taxon>
    </lineage>
</organism>
<evidence type="ECO:0000313" key="3">
    <source>
        <dbReference type="EMBL" id="HGB14829.1"/>
    </source>
</evidence>
<dbReference type="PANTHER" id="PTHR43245:SF13">
    <property type="entry name" value="UDP-D-APIOSE_UDP-D-XYLOSE SYNTHASE 2"/>
    <property type="match status" value="1"/>
</dbReference>
<dbReference type="EMBL" id="DTHB01000043">
    <property type="protein sequence ID" value="HGB14829.1"/>
    <property type="molecule type" value="Genomic_DNA"/>
</dbReference>
<dbReference type="Pfam" id="PF01370">
    <property type="entry name" value="Epimerase"/>
    <property type="match status" value="1"/>
</dbReference>
<dbReference type="Gene3D" id="3.40.50.720">
    <property type="entry name" value="NAD(P)-binding Rossmann-like Domain"/>
    <property type="match status" value="1"/>
</dbReference>
<keyword evidence="1" id="KW-0520">NAD</keyword>
<dbReference type="PANTHER" id="PTHR43245">
    <property type="entry name" value="BIFUNCTIONAL POLYMYXIN RESISTANCE PROTEIN ARNA"/>
    <property type="match status" value="1"/>
</dbReference>
<comment type="caution">
    <text evidence="3">The sequence shown here is derived from an EMBL/GenBank/DDBJ whole genome shotgun (WGS) entry which is preliminary data.</text>
</comment>
<evidence type="ECO:0000259" key="2">
    <source>
        <dbReference type="Pfam" id="PF01370"/>
    </source>
</evidence>
<protein>
    <submittedName>
        <fullName evidence="3">Bifunctional UDP-4-keto-pentose/UDP-xylose synthase</fullName>
    </submittedName>
</protein>
<dbReference type="InterPro" id="IPR050177">
    <property type="entry name" value="Lipid_A_modif_metabolic_enz"/>
</dbReference>
<proteinExistence type="predicted"/>